<gene>
    <name evidence="1" type="ORF">PAXRUDRAFT_28924</name>
</gene>
<organism evidence="1 2">
    <name type="scientific">Paxillus rubicundulus Ve08.2h10</name>
    <dbReference type="NCBI Taxonomy" id="930991"/>
    <lineage>
        <taxon>Eukaryota</taxon>
        <taxon>Fungi</taxon>
        <taxon>Dikarya</taxon>
        <taxon>Basidiomycota</taxon>
        <taxon>Agaricomycotina</taxon>
        <taxon>Agaricomycetes</taxon>
        <taxon>Agaricomycetidae</taxon>
        <taxon>Boletales</taxon>
        <taxon>Paxilineae</taxon>
        <taxon>Paxillaceae</taxon>
        <taxon>Paxillus</taxon>
    </lineage>
</organism>
<sequence length="231" mass="27542">MTFAIIPSGKAMEVEVWKQRKARALHYGIPETLQYDHPLGGTYHQCQIVYWKSQWMGWKATTAIVHGEEALQAEGLLSTCAARFLHLMMDLLTNELWIFSKYLIQDWHDWLWTELKDVPRTMRHYLRLNPVHPHNKKMFALRKEERIEMMEAPKSQETTPRWIYGKIPGFNKAFNRIYILALKYMQKEDIKDTLEEVVVPGAEYPDAWHEEHKPRIQFLTKEKDLHFNHPK</sequence>
<dbReference type="EMBL" id="KN827324">
    <property type="protein sequence ID" value="KIK76725.1"/>
    <property type="molecule type" value="Genomic_DNA"/>
</dbReference>
<protein>
    <submittedName>
        <fullName evidence="1">Uncharacterized protein</fullName>
    </submittedName>
</protein>
<accession>A0A0D0DFX2</accession>
<dbReference type="HOGENOM" id="CLU_1200172_0_0_1"/>
<evidence type="ECO:0000313" key="2">
    <source>
        <dbReference type="Proteomes" id="UP000054538"/>
    </source>
</evidence>
<dbReference type="Proteomes" id="UP000054538">
    <property type="component" value="Unassembled WGS sequence"/>
</dbReference>
<dbReference type="AlphaFoldDB" id="A0A0D0DFX2"/>
<evidence type="ECO:0000313" key="1">
    <source>
        <dbReference type="EMBL" id="KIK76725.1"/>
    </source>
</evidence>
<reference evidence="2" key="2">
    <citation type="submission" date="2015-01" db="EMBL/GenBank/DDBJ databases">
        <title>Evolutionary Origins and Diversification of the Mycorrhizal Mutualists.</title>
        <authorList>
            <consortium name="DOE Joint Genome Institute"/>
            <consortium name="Mycorrhizal Genomics Consortium"/>
            <person name="Kohler A."/>
            <person name="Kuo A."/>
            <person name="Nagy L.G."/>
            <person name="Floudas D."/>
            <person name="Copeland A."/>
            <person name="Barry K.W."/>
            <person name="Cichocki N."/>
            <person name="Veneault-Fourrey C."/>
            <person name="LaButti K."/>
            <person name="Lindquist E.A."/>
            <person name="Lipzen A."/>
            <person name="Lundell T."/>
            <person name="Morin E."/>
            <person name="Murat C."/>
            <person name="Riley R."/>
            <person name="Ohm R."/>
            <person name="Sun H."/>
            <person name="Tunlid A."/>
            <person name="Henrissat B."/>
            <person name="Grigoriev I.V."/>
            <person name="Hibbett D.S."/>
            <person name="Martin F."/>
        </authorList>
    </citation>
    <scope>NUCLEOTIDE SEQUENCE [LARGE SCALE GENOMIC DNA]</scope>
    <source>
        <strain evidence="2">Ve08.2h10</strain>
    </source>
</reference>
<keyword evidence="2" id="KW-1185">Reference proteome</keyword>
<name>A0A0D0DFX2_9AGAM</name>
<dbReference type="InParanoid" id="A0A0D0DFX2"/>
<proteinExistence type="predicted"/>
<reference evidence="1 2" key="1">
    <citation type="submission" date="2014-04" db="EMBL/GenBank/DDBJ databases">
        <authorList>
            <consortium name="DOE Joint Genome Institute"/>
            <person name="Kuo A."/>
            <person name="Kohler A."/>
            <person name="Jargeat P."/>
            <person name="Nagy L.G."/>
            <person name="Floudas D."/>
            <person name="Copeland A."/>
            <person name="Barry K.W."/>
            <person name="Cichocki N."/>
            <person name="Veneault-Fourrey C."/>
            <person name="LaButti K."/>
            <person name="Lindquist E.A."/>
            <person name="Lipzen A."/>
            <person name="Lundell T."/>
            <person name="Morin E."/>
            <person name="Murat C."/>
            <person name="Sun H."/>
            <person name="Tunlid A."/>
            <person name="Henrissat B."/>
            <person name="Grigoriev I.V."/>
            <person name="Hibbett D.S."/>
            <person name="Martin F."/>
            <person name="Nordberg H.P."/>
            <person name="Cantor M.N."/>
            <person name="Hua S.X."/>
        </authorList>
    </citation>
    <scope>NUCLEOTIDE SEQUENCE [LARGE SCALE GENOMIC DNA]</scope>
    <source>
        <strain evidence="1 2">Ve08.2h10</strain>
    </source>
</reference>
<dbReference type="OrthoDB" id="2660833at2759"/>